<feature type="region of interest" description="Disordered" evidence="2">
    <location>
        <begin position="1"/>
        <end position="31"/>
    </location>
</feature>
<evidence type="ECO:0000313" key="4">
    <source>
        <dbReference type="Proteomes" id="UP000015241"/>
    </source>
</evidence>
<dbReference type="InParanoid" id="S8DJH0"/>
<dbReference type="GO" id="GO:0005737">
    <property type="term" value="C:cytoplasm"/>
    <property type="evidence" value="ECO:0007669"/>
    <property type="project" value="TreeGrafter"/>
</dbReference>
<feature type="coiled-coil region" evidence="1">
    <location>
        <begin position="928"/>
        <end position="997"/>
    </location>
</feature>
<feature type="region of interest" description="Disordered" evidence="2">
    <location>
        <begin position="860"/>
        <end position="889"/>
    </location>
</feature>
<dbReference type="eggNOG" id="ENOG502SDST">
    <property type="taxonomic scope" value="Eukaryota"/>
</dbReference>
<proteinExistence type="predicted"/>
<accession>S8DJH0</accession>
<evidence type="ECO:0000256" key="2">
    <source>
        <dbReference type="SAM" id="MobiDB-lite"/>
    </source>
</evidence>
<organism evidence="3 4">
    <name type="scientific">Fomitopsis schrenkii</name>
    <name type="common">Brown rot fungus</name>
    <dbReference type="NCBI Taxonomy" id="2126942"/>
    <lineage>
        <taxon>Eukaryota</taxon>
        <taxon>Fungi</taxon>
        <taxon>Dikarya</taxon>
        <taxon>Basidiomycota</taxon>
        <taxon>Agaricomycotina</taxon>
        <taxon>Agaricomycetes</taxon>
        <taxon>Polyporales</taxon>
        <taxon>Fomitopsis</taxon>
    </lineage>
</organism>
<sequence>MWSKLSSALKHRPSTPSLAGGDDDLSPSKAEVLAGVYEQHPNLSVFHAEPPSDVPFPPSSPTLSPVMNGRKSIFKKPGKPHPPPINTQTSEPGAFSPLVSPLMLPKKVKSSLNLASVSEISLGRSSLESSHRSPNDGAQERSSTPISEVFKFGSLRSRAPQESQPTHASRPSQDSTSTVSTSDKRSHSGSPADIVRYGSLRSRPYDATHSATPSQDSAVSLHDNKPPVTPTADARYASIRSILRDRNTPATGQSVRFFSRDAYKVITPDVSSASSEPDEISFAARLHKAKAARPAAQELFANSAPSTPSMLGPGMPSMLTQVPPPNVSNIFDMSAEMDMPIIPAGYEVPMLDSAVEILEADAPNEDEDKSMPPIPPAKTGLHDRSHSFSFGQTVFRSLASPMEEARTSTPPPGSTFSKSRSRALSDTVFHSFGKGAPEADINDTSALQVVYASRPSSPPSPARPKEKDPFGAHATTFFTPGTVPPTPPDHPVHARKVSREEDNAWRLQTALALKSELCVQYEADLAARDELVGLLQQRIAECEKELDHRKGHIRNWRKRVAQLEKCVRGLSEEVERSREEASERSVMDEASGAALREMHRKLNILDRECRERERREDSLREEMSMREEELEKVRDELRQKDECEQELQRGIRDAREEMEQMQLDLEMSGNHGLPVPARSRLESSVGSDWAEERARLLAENEALRSEQISLQAQLTDAREDTFKRDEELRTLKDELEAQWRHTEEAGEQINALNHERDTLKTEVDTLNERISAMEVEWAQGENGKAELENELQDILAAKDDLEREWRELEDQIRAGDEHANELTRALQERDAQVTSLTQEKQYSTDRAARFEAQLKVRDAEADEMRERVRDAESEKDAAEENAARQKREHARIVNEQSRTLQEVVAREVEARANFEALLREKGETGVELGTLRDRANALQEEVDKLRKQVHVLQQESADKEVRIVNLQKQRSQDKEDLQGLNIALDSKQQELELLKRRMSVRGAASATPASSSKVPPHRRESSIFGTPSVMGSRPSSVLSDTNSATRTPAALKGRAIDTPSTVKATLTRSVRANGTATATTSTVRKRSIEGAMGPPPTISRTSSTSSTTAKDTTPTRIPSASSSRASIAGPPSAFGKPAVTPTHIRRLSVSSRLPTPSSSREREAVSASSSDEKEKENAAPKTRRMSMLAM</sequence>
<reference evidence="3 4" key="1">
    <citation type="journal article" date="2012" name="Science">
        <title>The Paleozoic origin of enzymatic lignin decomposition reconstructed from 31 fungal genomes.</title>
        <authorList>
            <person name="Floudas D."/>
            <person name="Binder M."/>
            <person name="Riley R."/>
            <person name="Barry K."/>
            <person name="Blanchette R.A."/>
            <person name="Henrissat B."/>
            <person name="Martinez A.T."/>
            <person name="Otillar R."/>
            <person name="Spatafora J.W."/>
            <person name="Yadav J.S."/>
            <person name="Aerts A."/>
            <person name="Benoit I."/>
            <person name="Boyd A."/>
            <person name="Carlson A."/>
            <person name="Copeland A."/>
            <person name="Coutinho P.M."/>
            <person name="de Vries R.P."/>
            <person name="Ferreira P."/>
            <person name="Findley K."/>
            <person name="Foster B."/>
            <person name="Gaskell J."/>
            <person name="Glotzer D."/>
            <person name="Gorecki P."/>
            <person name="Heitman J."/>
            <person name="Hesse C."/>
            <person name="Hori C."/>
            <person name="Igarashi K."/>
            <person name="Jurgens J.A."/>
            <person name="Kallen N."/>
            <person name="Kersten P."/>
            <person name="Kohler A."/>
            <person name="Kuees U."/>
            <person name="Kumar T.K.A."/>
            <person name="Kuo A."/>
            <person name="LaButti K."/>
            <person name="Larrondo L.F."/>
            <person name="Lindquist E."/>
            <person name="Ling A."/>
            <person name="Lombard V."/>
            <person name="Lucas S."/>
            <person name="Lundell T."/>
            <person name="Martin R."/>
            <person name="McLaughlin D.J."/>
            <person name="Morgenstern I."/>
            <person name="Morin E."/>
            <person name="Murat C."/>
            <person name="Nagy L.G."/>
            <person name="Nolan M."/>
            <person name="Ohm R.A."/>
            <person name="Patyshakuliyeva A."/>
            <person name="Rokas A."/>
            <person name="Ruiz-Duenas F.J."/>
            <person name="Sabat G."/>
            <person name="Salamov A."/>
            <person name="Samejima M."/>
            <person name="Schmutz J."/>
            <person name="Slot J.C."/>
            <person name="St John F."/>
            <person name="Stenlid J."/>
            <person name="Sun H."/>
            <person name="Sun S."/>
            <person name="Syed K."/>
            <person name="Tsang A."/>
            <person name="Wiebenga A."/>
            <person name="Young D."/>
            <person name="Pisabarro A."/>
            <person name="Eastwood D.C."/>
            <person name="Martin F."/>
            <person name="Cullen D."/>
            <person name="Grigoriev I.V."/>
            <person name="Hibbett D.S."/>
        </authorList>
    </citation>
    <scope>NUCLEOTIDE SEQUENCE</scope>
    <source>
        <strain evidence="4">FP-58527</strain>
    </source>
</reference>
<dbReference type="EMBL" id="KE504311">
    <property type="protein sequence ID" value="EPS92987.1"/>
    <property type="molecule type" value="Genomic_DNA"/>
</dbReference>
<feature type="compositionally biased region" description="Polar residues" evidence="2">
    <location>
        <begin position="209"/>
        <end position="218"/>
    </location>
</feature>
<feature type="region of interest" description="Disordered" evidence="2">
    <location>
        <begin position="123"/>
        <end position="232"/>
    </location>
</feature>
<protein>
    <submittedName>
        <fullName evidence="3">Uncharacterized protein</fullName>
    </submittedName>
</protein>
<feature type="compositionally biased region" description="Polar residues" evidence="2">
    <location>
        <begin position="160"/>
        <end position="174"/>
    </location>
</feature>
<feature type="compositionally biased region" description="Polar residues" evidence="2">
    <location>
        <begin position="1033"/>
        <end position="1046"/>
    </location>
</feature>
<feature type="compositionally biased region" description="Low complexity" evidence="2">
    <location>
        <begin position="1098"/>
        <end position="1133"/>
    </location>
</feature>
<dbReference type="GO" id="GO:0005815">
    <property type="term" value="C:microtubule organizing center"/>
    <property type="evidence" value="ECO:0007669"/>
    <property type="project" value="TreeGrafter"/>
</dbReference>
<dbReference type="AlphaFoldDB" id="S8DJH0"/>
<dbReference type="OrthoDB" id="2593174at2759"/>
<keyword evidence="4" id="KW-1185">Reference proteome</keyword>
<dbReference type="GO" id="GO:0051959">
    <property type="term" value="F:dynein light intermediate chain binding"/>
    <property type="evidence" value="ECO:0007669"/>
    <property type="project" value="TreeGrafter"/>
</dbReference>
<feature type="region of interest" description="Disordered" evidence="2">
    <location>
        <begin position="45"/>
        <end position="99"/>
    </location>
</feature>
<evidence type="ECO:0000256" key="1">
    <source>
        <dbReference type="SAM" id="Coils"/>
    </source>
</evidence>
<dbReference type="GO" id="GO:0008017">
    <property type="term" value="F:microtubule binding"/>
    <property type="evidence" value="ECO:0007669"/>
    <property type="project" value="TreeGrafter"/>
</dbReference>
<feature type="compositionally biased region" description="Low complexity" evidence="2">
    <location>
        <begin position="1147"/>
        <end position="1158"/>
    </location>
</feature>
<dbReference type="STRING" id="743788.S8DJH0"/>
<dbReference type="HOGENOM" id="CLU_004950_0_0_1"/>
<dbReference type="PANTHER" id="PTHR18947:SF28">
    <property type="entry name" value="GIRDIN, ISOFORM A"/>
    <property type="match status" value="1"/>
</dbReference>
<dbReference type="GO" id="GO:0030705">
    <property type="term" value="P:cytoskeleton-dependent intracellular transport"/>
    <property type="evidence" value="ECO:0007669"/>
    <property type="project" value="TreeGrafter"/>
</dbReference>
<evidence type="ECO:0000313" key="3">
    <source>
        <dbReference type="EMBL" id="EPS92987.1"/>
    </source>
</evidence>
<feature type="compositionally biased region" description="Basic and acidic residues" evidence="2">
    <location>
        <begin position="860"/>
        <end position="885"/>
    </location>
</feature>
<gene>
    <name evidence="3" type="ORF">FOMPIDRAFT_1020800</name>
</gene>
<feature type="compositionally biased region" description="Polar residues" evidence="2">
    <location>
        <begin position="1058"/>
        <end position="1082"/>
    </location>
</feature>
<name>S8DJH0_FOMSC</name>
<feature type="region of interest" description="Disordered" evidence="2">
    <location>
        <begin position="1002"/>
        <end position="1190"/>
    </location>
</feature>
<feature type="region of interest" description="Disordered" evidence="2">
    <location>
        <begin position="452"/>
        <end position="473"/>
    </location>
</feature>
<dbReference type="Gene3D" id="1.10.287.1490">
    <property type="match status" value="1"/>
</dbReference>
<keyword evidence="1" id="KW-0175">Coiled coil</keyword>
<dbReference type="Proteomes" id="UP000015241">
    <property type="component" value="Unassembled WGS sequence"/>
</dbReference>
<dbReference type="GO" id="GO:0031122">
    <property type="term" value="P:cytoplasmic microtubule organization"/>
    <property type="evidence" value="ECO:0007669"/>
    <property type="project" value="TreeGrafter"/>
</dbReference>
<dbReference type="PANTHER" id="PTHR18947">
    <property type="entry name" value="HOOK PROTEINS"/>
    <property type="match status" value="1"/>
</dbReference>
<feature type="compositionally biased region" description="Basic and acidic residues" evidence="2">
    <location>
        <begin position="1159"/>
        <end position="1178"/>
    </location>
</feature>